<protein>
    <recommendedName>
        <fullName evidence="12">ABC transporter permease</fullName>
    </recommendedName>
</protein>
<dbReference type="PANTHER" id="PTHR30489:SF0">
    <property type="entry name" value="LIPOPROTEIN-RELEASING SYSTEM TRANSMEMBRANE PROTEIN LOLE"/>
    <property type="match status" value="1"/>
</dbReference>
<keyword evidence="4 7" id="KW-0812">Transmembrane</keyword>
<feature type="transmembrane region" description="Helical" evidence="7">
    <location>
        <begin position="330"/>
        <end position="349"/>
    </location>
</feature>
<organism evidence="10 11">
    <name type="scientific">Roseivirga ehrenbergii (strain DSM 102268 / JCM 13514 / KCTC 12282 / NCIMB 14502 / KMM 6017)</name>
    <dbReference type="NCBI Taxonomy" id="279360"/>
    <lineage>
        <taxon>Bacteria</taxon>
        <taxon>Pseudomonadati</taxon>
        <taxon>Bacteroidota</taxon>
        <taxon>Cytophagia</taxon>
        <taxon>Cytophagales</taxon>
        <taxon>Roseivirgaceae</taxon>
        <taxon>Roseivirga</taxon>
    </lineage>
</organism>
<feature type="transmembrane region" description="Helical" evidence="7">
    <location>
        <begin position="275"/>
        <end position="296"/>
    </location>
</feature>
<name>A0A150XS47_ROSEK</name>
<feature type="domain" description="MacB-like periplasmic core" evidence="9">
    <location>
        <begin position="26"/>
        <end position="247"/>
    </location>
</feature>
<dbReference type="InterPro" id="IPR051447">
    <property type="entry name" value="Lipoprotein-release_system"/>
</dbReference>
<evidence type="ECO:0000256" key="6">
    <source>
        <dbReference type="ARBA" id="ARBA00023136"/>
    </source>
</evidence>
<dbReference type="PANTHER" id="PTHR30489">
    <property type="entry name" value="LIPOPROTEIN-RELEASING SYSTEM TRANSMEMBRANE PROTEIN LOLE"/>
    <property type="match status" value="1"/>
</dbReference>
<dbReference type="Proteomes" id="UP000075583">
    <property type="component" value="Unassembled WGS sequence"/>
</dbReference>
<evidence type="ECO:0000256" key="2">
    <source>
        <dbReference type="ARBA" id="ARBA00005236"/>
    </source>
</evidence>
<gene>
    <name evidence="10" type="ORF">MB14_12565</name>
</gene>
<dbReference type="GO" id="GO:0044874">
    <property type="term" value="P:lipoprotein localization to outer membrane"/>
    <property type="evidence" value="ECO:0007669"/>
    <property type="project" value="TreeGrafter"/>
</dbReference>
<keyword evidence="5 7" id="KW-1133">Transmembrane helix</keyword>
<comment type="caution">
    <text evidence="10">The sequence shown here is derived from an EMBL/GenBank/DDBJ whole genome shotgun (WGS) entry which is preliminary data.</text>
</comment>
<dbReference type="STRING" id="279360.MB14_12565"/>
<evidence type="ECO:0000256" key="4">
    <source>
        <dbReference type="ARBA" id="ARBA00022692"/>
    </source>
</evidence>
<accession>A0A150XS47</accession>
<feature type="transmembrane region" description="Helical" evidence="7">
    <location>
        <begin position="370"/>
        <end position="393"/>
    </location>
</feature>
<evidence type="ECO:0000259" key="8">
    <source>
        <dbReference type="Pfam" id="PF02687"/>
    </source>
</evidence>
<evidence type="ECO:0000313" key="10">
    <source>
        <dbReference type="EMBL" id="KYG81422.1"/>
    </source>
</evidence>
<evidence type="ECO:0000313" key="11">
    <source>
        <dbReference type="Proteomes" id="UP000075583"/>
    </source>
</evidence>
<comment type="similarity">
    <text evidence="2">Belongs to the ABC-4 integral membrane protein family. LolC/E subfamily.</text>
</comment>
<comment type="subcellular location">
    <subcellularLocation>
        <location evidence="1">Cell membrane</location>
        <topology evidence="1">Multi-pass membrane protein</topology>
    </subcellularLocation>
</comment>
<dbReference type="Pfam" id="PF12704">
    <property type="entry name" value="MacB_PCD"/>
    <property type="match status" value="1"/>
</dbReference>
<evidence type="ECO:0008006" key="12">
    <source>
        <dbReference type="Google" id="ProtNLM"/>
    </source>
</evidence>
<evidence type="ECO:0000256" key="7">
    <source>
        <dbReference type="SAM" id="Phobius"/>
    </source>
</evidence>
<evidence type="ECO:0000256" key="3">
    <source>
        <dbReference type="ARBA" id="ARBA00022475"/>
    </source>
</evidence>
<dbReference type="InterPro" id="IPR025857">
    <property type="entry name" value="MacB_PCD"/>
</dbReference>
<dbReference type="AlphaFoldDB" id="A0A150XS47"/>
<evidence type="ECO:0000259" key="9">
    <source>
        <dbReference type="Pfam" id="PF12704"/>
    </source>
</evidence>
<reference evidence="10" key="1">
    <citation type="submission" date="2016-01" db="EMBL/GenBank/DDBJ databases">
        <title>Genome sequencing of Roseivirga ehrenbergii KMM 6017.</title>
        <authorList>
            <person name="Selvaratnam C."/>
            <person name="Thevarajoo S."/>
            <person name="Goh K.M."/>
            <person name="Ee R."/>
            <person name="Chan K.-G."/>
            <person name="Chong C.S."/>
        </authorList>
    </citation>
    <scope>NUCLEOTIDE SEQUENCE [LARGE SCALE GENOMIC DNA]</scope>
    <source>
        <strain evidence="10">KMM 6017</strain>
    </source>
</reference>
<evidence type="ECO:0000256" key="1">
    <source>
        <dbReference type="ARBA" id="ARBA00004651"/>
    </source>
</evidence>
<keyword evidence="3" id="KW-1003">Cell membrane</keyword>
<keyword evidence="11" id="KW-1185">Reference proteome</keyword>
<feature type="transmembrane region" description="Helical" evidence="7">
    <location>
        <begin position="21"/>
        <end position="47"/>
    </location>
</feature>
<dbReference type="InterPro" id="IPR003838">
    <property type="entry name" value="ABC3_permease_C"/>
</dbReference>
<feature type="domain" description="ABC3 transporter permease C-terminal" evidence="8">
    <location>
        <begin position="280"/>
        <end position="401"/>
    </location>
</feature>
<dbReference type="GO" id="GO:0098797">
    <property type="term" value="C:plasma membrane protein complex"/>
    <property type="evidence" value="ECO:0007669"/>
    <property type="project" value="TreeGrafter"/>
</dbReference>
<keyword evidence="6 7" id="KW-0472">Membrane</keyword>
<sequence length="409" mass="45327">MLNLSSFIAKRYFASKKKKNFIQVLSWISVIGVAIGTAALIVVLSVFNGLQDFVRSVYNSFDAPLTIQASVGKSFEMTPELRAKVESIEGVNIVTEVIEDNALILFQDQQVVAKIKGVDSNYASVNRLDTFLVRGKMKLKEGDINYAILGTGVAYNLSLRIDVNSYGMQIVYPKKLRPGMPVTNNSITRKSIVPAAIFNIEPVYNESYVFVPLSFAQDLMDYENKRTSIELYLDEGVSINKIKEEVSSRLGDGFEVLDSDELHSSLLKAIKIEKLFAYITLSFIMAIASFNIFFTLSMLAIEKKRDISVLYSFGATAQFIRQIFLKQGSIISLVGSVIGLLAGLALCLLQQKFGLVSMGMQSAVMNAYPVKLEVTDFIMVGVSIFLITILISYRPAIIASRVETVKNLN</sequence>
<dbReference type="EMBL" id="LQZQ01000002">
    <property type="protein sequence ID" value="KYG81422.1"/>
    <property type="molecule type" value="Genomic_DNA"/>
</dbReference>
<evidence type="ECO:0000256" key="5">
    <source>
        <dbReference type="ARBA" id="ARBA00022989"/>
    </source>
</evidence>
<proteinExistence type="inferred from homology"/>
<dbReference type="Pfam" id="PF02687">
    <property type="entry name" value="FtsX"/>
    <property type="match status" value="1"/>
</dbReference>